<organism evidence="2 3">
    <name type="scientific">Polymorphospora lycopeni</name>
    <dbReference type="NCBI Taxonomy" id="3140240"/>
    <lineage>
        <taxon>Bacteria</taxon>
        <taxon>Bacillati</taxon>
        <taxon>Actinomycetota</taxon>
        <taxon>Actinomycetes</taxon>
        <taxon>Micromonosporales</taxon>
        <taxon>Micromonosporaceae</taxon>
        <taxon>Polymorphospora</taxon>
    </lineage>
</organism>
<dbReference type="SUPFAM" id="SSF69118">
    <property type="entry name" value="AhpD-like"/>
    <property type="match status" value="1"/>
</dbReference>
<keyword evidence="3" id="KW-1185">Reference proteome</keyword>
<dbReference type="PANTHER" id="PTHR34846">
    <property type="entry name" value="4-CARBOXYMUCONOLACTONE DECARBOXYLASE FAMILY PROTEIN (AFU_ORTHOLOGUE AFUA_6G11590)"/>
    <property type="match status" value="1"/>
</dbReference>
<evidence type="ECO:0000313" key="3">
    <source>
        <dbReference type="Proteomes" id="UP001582793"/>
    </source>
</evidence>
<evidence type="ECO:0000259" key="1">
    <source>
        <dbReference type="Pfam" id="PF02627"/>
    </source>
</evidence>
<dbReference type="InterPro" id="IPR003779">
    <property type="entry name" value="CMD-like"/>
</dbReference>
<sequence>MSRIPMLAPEDLDDDQRRAFESITRGPRGGAGRAALVDDRGALLGPFNAMVTAPTVGEPLQALGVAIRYRTGLSARARELAILTVAAHHRSDFEWEVHVRDGRAAGLTDTELAAAVHGEPAALTDPTERVVLRTTRAMLRTGDLTDDEYTTAVAAIGEATLVELTTLVGYYALLALQLRVFRVPARVTGPWTAQTTED</sequence>
<dbReference type="Gene3D" id="1.20.1290.10">
    <property type="entry name" value="AhpD-like"/>
    <property type="match status" value="1"/>
</dbReference>
<accession>A0ABV5CZ52</accession>
<protein>
    <submittedName>
        <fullName evidence="2">Carboxymuconolactone decarboxylase family protein</fullName>
    </submittedName>
</protein>
<evidence type="ECO:0000313" key="2">
    <source>
        <dbReference type="EMBL" id="MFB6397280.1"/>
    </source>
</evidence>
<dbReference type="Pfam" id="PF02627">
    <property type="entry name" value="CMD"/>
    <property type="match status" value="1"/>
</dbReference>
<reference evidence="2 3" key="1">
    <citation type="submission" date="2024-04" db="EMBL/GenBank/DDBJ databases">
        <title>Polymorphospora sp. isolated from Baiyangdian Lake in Xiong'an New Area.</title>
        <authorList>
            <person name="Zhang X."/>
            <person name="Liu J."/>
        </authorList>
    </citation>
    <scope>NUCLEOTIDE SEQUENCE [LARGE SCALE GENOMIC DNA]</scope>
    <source>
        <strain evidence="2 3">2-325</strain>
    </source>
</reference>
<name>A0ABV5CZ52_9ACTN</name>
<gene>
    <name evidence="2" type="ORF">AAFH96_29910</name>
</gene>
<feature type="domain" description="Carboxymuconolactone decarboxylase-like" evidence="1">
    <location>
        <begin position="56"/>
        <end position="133"/>
    </location>
</feature>
<dbReference type="PANTHER" id="PTHR34846:SF11">
    <property type="entry name" value="4-CARBOXYMUCONOLACTONE DECARBOXYLASE FAMILY PROTEIN (AFU_ORTHOLOGUE AFUA_6G11590)"/>
    <property type="match status" value="1"/>
</dbReference>
<dbReference type="Proteomes" id="UP001582793">
    <property type="component" value="Unassembled WGS sequence"/>
</dbReference>
<dbReference type="InterPro" id="IPR029032">
    <property type="entry name" value="AhpD-like"/>
</dbReference>
<comment type="caution">
    <text evidence="2">The sequence shown here is derived from an EMBL/GenBank/DDBJ whole genome shotgun (WGS) entry which is preliminary data.</text>
</comment>
<proteinExistence type="predicted"/>
<dbReference type="EMBL" id="JBCGDC010000133">
    <property type="protein sequence ID" value="MFB6397280.1"/>
    <property type="molecule type" value="Genomic_DNA"/>
</dbReference>
<dbReference type="RefSeq" id="WP_375736417.1">
    <property type="nucleotide sequence ID" value="NZ_JBCGDC010000133.1"/>
</dbReference>